<feature type="compositionally biased region" description="Basic residues" evidence="1">
    <location>
        <begin position="567"/>
        <end position="579"/>
    </location>
</feature>
<dbReference type="Proteomes" id="UP000597762">
    <property type="component" value="Unassembled WGS sequence"/>
</dbReference>
<dbReference type="EMBL" id="CAHIKZ030001802">
    <property type="protein sequence ID" value="CAE1274824.1"/>
    <property type="molecule type" value="Genomic_DNA"/>
</dbReference>
<evidence type="ECO:0000256" key="2">
    <source>
        <dbReference type="SAM" id="Phobius"/>
    </source>
</evidence>
<feature type="compositionally biased region" description="Polar residues" evidence="1">
    <location>
        <begin position="580"/>
        <end position="596"/>
    </location>
</feature>
<feature type="region of interest" description="Disordered" evidence="1">
    <location>
        <begin position="455"/>
        <end position="492"/>
    </location>
</feature>
<feature type="region of interest" description="Disordered" evidence="1">
    <location>
        <begin position="529"/>
        <end position="612"/>
    </location>
</feature>
<keyword evidence="2" id="KW-0812">Transmembrane</keyword>
<accession>A0A812CKB7</accession>
<proteinExistence type="predicted"/>
<feature type="transmembrane region" description="Helical" evidence="2">
    <location>
        <begin position="157"/>
        <end position="176"/>
    </location>
</feature>
<keyword evidence="4" id="KW-1185">Reference proteome</keyword>
<dbReference type="AlphaFoldDB" id="A0A812CKB7"/>
<reference evidence="3" key="1">
    <citation type="submission" date="2021-01" db="EMBL/GenBank/DDBJ databases">
        <authorList>
            <person name="Li R."/>
            <person name="Bekaert M."/>
        </authorList>
    </citation>
    <scope>NUCLEOTIDE SEQUENCE</scope>
    <source>
        <strain evidence="3">Farmed</strain>
    </source>
</reference>
<gene>
    <name evidence="3" type="ORF">SPHA_39129</name>
</gene>
<feature type="transmembrane region" description="Helical" evidence="2">
    <location>
        <begin position="115"/>
        <end position="137"/>
    </location>
</feature>
<sequence length="640" mass="70497">MEQDKGKLGFSPSFPSLDLFFPPSLGLFNPSLPLFPLGFFPRRSLALLPPWVSLSLPSLPPCLGLFPPFPPLPRSLPSLPLPRSLPSLPASVSSLPPCLGLFPPSLPRSLPPPPCLGLFPSLVSSPSISLALFPFYFPPLLLPLSRSISLSIPPLSLWLLLSLFLSLPIPLSLALFHSLRHFVFRSLSLSLSLFFPSLLLLSLSPSSFSPSSFFPPSPLPPPSLPPPLPPSSSPPPSSPLLPSLPSPFSPSLSPLFLLPPFSSLSPPSQSIALSISPLSLSLSPLFFSLSLFLLPHISVCLSLPPPPSLSSAFCPFCTRFLSLPPFLLLPPHPVYFLISRHLLNMGQTHFSESSFYTRDSMLSPLRSAAIESSYNSRHPLGRFRALEPGTRSLAEQGCVSIIKPNCFSFFFLRLSPPLKSLLSSTYSMASIQSFLSTTSLEELVNAASLQKEDAGTFTKDGAETKEEKDRKQLTLTQEEGSKRYSPPKVCPDHNVETGATRIVLNGNLKVYEENHLLGNNEHCLRHHHNHHHIQQSFHSNHGHPHHNAKPETVKGLGPKCVPPSVSVHRHKHKRQHSTKCSHSTSIASQQNSTRHSPQNKDKKTRKVRNPLKKINKTVSEDYIWHHLVFLLHVSDFRDLS</sequence>
<keyword evidence="2" id="KW-0472">Membrane</keyword>
<evidence type="ECO:0000256" key="1">
    <source>
        <dbReference type="SAM" id="MobiDB-lite"/>
    </source>
</evidence>
<protein>
    <submittedName>
        <fullName evidence="3">TAF2</fullName>
    </submittedName>
</protein>
<evidence type="ECO:0000313" key="3">
    <source>
        <dbReference type="EMBL" id="CAE1274824.1"/>
    </source>
</evidence>
<feature type="transmembrane region" description="Helical" evidence="2">
    <location>
        <begin position="183"/>
        <end position="203"/>
    </location>
</feature>
<keyword evidence="2" id="KW-1133">Transmembrane helix</keyword>
<organism evidence="3 4">
    <name type="scientific">Acanthosepion pharaonis</name>
    <name type="common">Pharaoh cuttlefish</name>
    <name type="synonym">Sepia pharaonis</name>
    <dbReference type="NCBI Taxonomy" id="158019"/>
    <lineage>
        <taxon>Eukaryota</taxon>
        <taxon>Metazoa</taxon>
        <taxon>Spiralia</taxon>
        <taxon>Lophotrochozoa</taxon>
        <taxon>Mollusca</taxon>
        <taxon>Cephalopoda</taxon>
        <taxon>Coleoidea</taxon>
        <taxon>Decapodiformes</taxon>
        <taxon>Sepiida</taxon>
        <taxon>Sepiina</taxon>
        <taxon>Sepiidae</taxon>
        <taxon>Acanthosepion</taxon>
    </lineage>
</organism>
<name>A0A812CKB7_ACAPH</name>
<feature type="compositionally biased region" description="Basic residues" evidence="1">
    <location>
        <begin position="602"/>
        <end position="612"/>
    </location>
</feature>
<comment type="caution">
    <text evidence="3">The sequence shown here is derived from an EMBL/GenBank/DDBJ whole genome shotgun (WGS) entry which is preliminary data.</text>
</comment>
<feature type="compositionally biased region" description="Basic and acidic residues" evidence="1">
    <location>
        <begin position="455"/>
        <end position="472"/>
    </location>
</feature>
<evidence type="ECO:0000313" key="4">
    <source>
        <dbReference type="Proteomes" id="UP000597762"/>
    </source>
</evidence>